<protein>
    <recommendedName>
        <fullName evidence="1">uroporphyrinogen-III C-methyltransferase</fullName>
        <ecNumber evidence="1">2.1.1.107</ecNumber>
    </recommendedName>
</protein>
<dbReference type="PANTHER" id="PTHR45790:SF3">
    <property type="entry name" value="S-ADENOSYL-L-METHIONINE-DEPENDENT UROPORPHYRINOGEN III METHYLTRANSFERASE, CHLOROPLASTIC"/>
    <property type="match status" value="1"/>
</dbReference>
<evidence type="ECO:0000259" key="8">
    <source>
        <dbReference type="Pfam" id="PF00590"/>
    </source>
</evidence>
<dbReference type="InterPro" id="IPR006366">
    <property type="entry name" value="CobA/CysG_C"/>
</dbReference>
<evidence type="ECO:0000256" key="6">
    <source>
        <dbReference type="ARBA" id="ARBA00023444"/>
    </source>
</evidence>
<keyword evidence="10" id="KW-1185">Reference proteome</keyword>
<evidence type="ECO:0000256" key="5">
    <source>
        <dbReference type="ARBA" id="ARBA00023244"/>
    </source>
</evidence>
<dbReference type="EC" id="2.1.1.107" evidence="1"/>
<sequence length="262" mass="27641">MSAPAQLGTVYLVGAGPGDPELLTLKAHRLLRQCDALVYDSLVPQAVLNLVPQGCELHFVGKRRGHHSVPQPSTNAVLVELASRHRLIVRLKGGDPFLFGRGGEEAAHLAARGVPVQVVPGVTAGIAAPAYAGIPVTHRRAGSSVTFVTGHEEIDKGRPGVNWRGLAQTSDGLVIYMGLHNLRRIAEELMAGGLAADTPAAVIQQGTVRGQRQLISVLGELADRAEEQDFASPSIVVLGEVVAQRVPVCAPEPADVEMPIPF</sequence>
<evidence type="ECO:0000256" key="3">
    <source>
        <dbReference type="ARBA" id="ARBA00022679"/>
    </source>
</evidence>
<dbReference type="InterPro" id="IPR014776">
    <property type="entry name" value="4pyrrole_Mease_sub2"/>
</dbReference>
<evidence type="ECO:0000256" key="4">
    <source>
        <dbReference type="ARBA" id="ARBA00022691"/>
    </source>
</evidence>
<dbReference type="AlphaFoldDB" id="A0A2P7MWZ6"/>
<dbReference type="InterPro" id="IPR003043">
    <property type="entry name" value="Uropor_MeTrfase_CS"/>
</dbReference>
<organism evidence="9 10">
    <name type="scientific">Cyanobium usitatum str. Tous</name>
    <dbReference type="NCBI Taxonomy" id="2116684"/>
    <lineage>
        <taxon>Bacteria</taxon>
        <taxon>Bacillati</taxon>
        <taxon>Cyanobacteriota</taxon>
        <taxon>Cyanophyceae</taxon>
        <taxon>Synechococcales</taxon>
        <taxon>Prochlorococcaceae</taxon>
        <taxon>Cyanobium</taxon>
    </lineage>
</organism>
<gene>
    <name evidence="9" type="primary">cobA</name>
    <name evidence="9" type="ORF">C7K55_06510</name>
</gene>
<comment type="function">
    <text evidence="7">Catalyzes the two successive C-2 and C-7 methylation reactions involved in the conversion of uroporphyrinogen III to precorrin-2 via the intermediate formation of precorrin-1. It is a step in the biosynthesis of both cobalamin (vitamin B12) and siroheme.</text>
</comment>
<dbReference type="Proteomes" id="UP000243002">
    <property type="component" value="Unassembled WGS sequence"/>
</dbReference>
<keyword evidence="2 9" id="KW-0489">Methyltransferase</keyword>
<dbReference type="Gene3D" id="3.30.950.10">
    <property type="entry name" value="Methyltransferase, Cobalt-precorrin-4 Transmethylase, Domain 2"/>
    <property type="match status" value="1"/>
</dbReference>
<dbReference type="InterPro" id="IPR000878">
    <property type="entry name" value="4pyrrol_Mease"/>
</dbReference>
<dbReference type="GO" id="GO:0004851">
    <property type="term" value="F:uroporphyrin-III C-methyltransferase activity"/>
    <property type="evidence" value="ECO:0007669"/>
    <property type="project" value="UniProtKB-EC"/>
</dbReference>
<name>A0A2P7MWZ6_9CYAN</name>
<dbReference type="OrthoDB" id="9815856at2"/>
<keyword evidence="5" id="KW-0627">Porphyrin biosynthesis</keyword>
<keyword evidence="4" id="KW-0949">S-adenosyl-L-methionine</keyword>
<dbReference type="PANTHER" id="PTHR45790">
    <property type="entry name" value="SIROHEME SYNTHASE-RELATED"/>
    <property type="match status" value="1"/>
</dbReference>
<dbReference type="RefSeq" id="WP_106502621.1">
    <property type="nucleotide sequence ID" value="NZ_PXXO01000006.1"/>
</dbReference>
<dbReference type="GO" id="GO:0032259">
    <property type="term" value="P:methylation"/>
    <property type="evidence" value="ECO:0007669"/>
    <property type="project" value="UniProtKB-KW"/>
</dbReference>
<accession>A0A2P7MWZ6</accession>
<evidence type="ECO:0000313" key="10">
    <source>
        <dbReference type="Proteomes" id="UP000243002"/>
    </source>
</evidence>
<dbReference type="NCBIfam" id="TIGR01469">
    <property type="entry name" value="cobA_cysG_Cterm"/>
    <property type="match status" value="1"/>
</dbReference>
<feature type="domain" description="Tetrapyrrole methylase" evidence="8">
    <location>
        <begin position="9"/>
        <end position="222"/>
    </location>
</feature>
<keyword evidence="3 9" id="KW-0808">Transferase</keyword>
<evidence type="ECO:0000256" key="1">
    <source>
        <dbReference type="ARBA" id="ARBA00012162"/>
    </source>
</evidence>
<reference evidence="9 10" key="1">
    <citation type="journal article" date="2018" name="Environ. Microbiol.">
        <title>Ecological and genomic features of two widespread freshwater picocyanobacteria.</title>
        <authorList>
            <person name="Cabello-Yeves P.J."/>
            <person name="Picazo A."/>
            <person name="Camacho A."/>
            <person name="Callieri C."/>
            <person name="Rosselli R."/>
            <person name="Roda-Garcia J.J."/>
            <person name="Coutinho F.H."/>
            <person name="Rodriguez-Valera F."/>
        </authorList>
    </citation>
    <scope>NUCLEOTIDE SEQUENCE [LARGE SCALE GENOMIC DNA]</scope>
    <source>
        <strain evidence="9 10">Tous</strain>
    </source>
</reference>
<dbReference type="EMBL" id="PXXO01000006">
    <property type="protein sequence ID" value="PSJ05687.1"/>
    <property type="molecule type" value="Genomic_DNA"/>
</dbReference>
<evidence type="ECO:0000256" key="7">
    <source>
        <dbReference type="ARBA" id="ARBA00054030"/>
    </source>
</evidence>
<evidence type="ECO:0000313" key="9">
    <source>
        <dbReference type="EMBL" id="PSJ05687.1"/>
    </source>
</evidence>
<dbReference type="NCBIfam" id="NF004790">
    <property type="entry name" value="PRK06136.1"/>
    <property type="match status" value="1"/>
</dbReference>
<dbReference type="GO" id="GO:0019354">
    <property type="term" value="P:siroheme biosynthetic process"/>
    <property type="evidence" value="ECO:0007669"/>
    <property type="project" value="InterPro"/>
</dbReference>
<dbReference type="FunFam" id="3.40.1010.10:FF:000001">
    <property type="entry name" value="Siroheme synthase"/>
    <property type="match status" value="1"/>
</dbReference>
<dbReference type="SUPFAM" id="SSF53790">
    <property type="entry name" value="Tetrapyrrole methylase"/>
    <property type="match status" value="1"/>
</dbReference>
<comment type="pathway">
    <text evidence="6">Porphyrin-containing compound metabolism.</text>
</comment>
<dbReference type="InterPro" id="IPR035996">
    <property type="entry name" value="4pyrrol_Methylase_sf"/>
</dbReference>
<dbReference type="PROSITE" id="PS00839">
    <property type="entry name" value="SUMT_1"/>
    <property type="match status" value="1"/>
</dbReference>
<proteinExistence type="predicted"/>
<dbReference type="InterPro" id="IPR050161">
    <property type="entry name" value="Siro_Cobalamin_biosynth"/>
</dbReference>
<dbReference type="CDD" id="cd11642">
    <property type="entry name" value="SUMT"/>
    <property type="match status" value="1"/>
</dbReference>
<dbReference type="Gene3D" id="3.40.1010.10">
    <property type="entry name" value="Cobalt-precorrin-4 Transmethylase, Domain 1"/>
    <property type="match status" value="1"/>
</dbReference>
<dbReference type="Pfam" id="PF00590">
    <property type="entry name" value="TP_methylase"/>
    <property type="match status" value="1"/>
</dbReference>
<dbReference type="FunFam" id="3.30.950.10:FF:000001">
    <property type="entry name" value="Siroheme synthase"/>
    <property type="match status" value="1"/>
</dbReference>
<comment type="caution">
    <text evidence="9">The sequence shown here is derived from an EMBL/GenBank/DDBJ whole genome shotgun (WGS) entry which is preliminary data.</text>
</comment>
<evidence type="ECO:0000256" key="2">
    <source>
        <dbReference type="ARBA" id="ARBA00022603"/>
    </source>
</evidence>
<dbReference type="InterPro" id="IPR014777">
    <property type="entry name" value="4pyrrole_Mease_sub1"/>
</dbReference>